<comment type="caution">
    <text evidence="15">The sequence shown here is derived from an EMBL/GenBank/DDBJ whole genome shotgun (WGS) entry which is preliminary data.</text>
</comment>
<evidence type="ECO:0000256" key="10">
    <source>
        <dbReference type="ARBA" id="ARBA00031693"/>
    </source>
</evidence>
<dbReference type="Pfam" id="PF13740">
    <property type="entry name" value="ACT_6"/>
    <property type="match status" value="1"/>
</dbReference>
<comment type="pathway">
    <text evidence="2">Amino-acid biosynthesis; L-serine biosynthesis; L-serine from 3-phospho-D-glycerate: step 3/3.</text>
</comment>
<dbReference type="SUPFAM" id="SSF55021">
    <property type="entry name" value="ACT-like"/>
    <property type="match status" value="2"/>
</dbReference>
<evidence type="ECO:0000256" key="13">
    <source>
        <dbReference type="SAM" id="Phobius"/>
    </source>
</evidence>
<keyword evidence="5" id="KW-0028">Amino-acid biosynthesis</keyword>
<feature type="signal peptide" evidence="14">
    <location>
        <begin position="1"/>
        <end position="17"/>
    </location>
</feature>
<evidence type="ECO:0000256" key="11">
    <source>
        <dbReference type="PIRSR" id="PIRSR604469-1"/>
    </source>
</evidence>
<dbReference type="InterPro" id="IPR004469">
    <property type="entry name" value="PSP"/>
</dbReference>
<dbReference type="GO" id="GO:0005737">
    <property type="term" value="C:cytoplasm"/>
    <property type="evidence" value="ECO:0007669"/>
    <property type="project" value="TreeGrafter"/>
</dbReference>
<feature type="chain" id="PRO_5029717111" description="phosphoserine phosphatase" evidence="14">
    <location>
        <begin position="18"/>
        <end position="1665"/>
    </location>
</feature>
<dbReference type="Proteomes" id="UP000570595">
    <property type="component" value="Unassembled WGS sequence"/>
</dbReference>
<evidence type="ECO:0000256" key="3">
    <source>
        <dbReference type="ARBA" id="ARBA00009184"/>
    </source>
</evidence>
<keyword evidence="8" id="KW-0460">Magnesium</keyword>
<evidence type="ECO:0000256" key="2">
    <source>
        <dbReference type="ARBA" id="ARBA00005135"/>
    </source>
</evidence>
<evidence type="ECO:0000256" key="1">
    <source>
        <dbReference type="ARBA" id="ARBA00001946"/>
    </source>
</evidence>
<dbReference type="GO" id="GO:0000287">
    <property type="term" value="F:magnesium ion binding"/>
    <property type="evidence" value="ECO:0007669"/>
    <property type="project" value="TreeGrafter"/>
</dbReference>
<dbReference type="Gene3D" id="3.40.50.1000">
    <property type="entry name" value="HAD superfamily/HAD-like"/>
    <property type="match status" value="2"/>
</dbReference>
<feature type="transmembrane region" description="Helical" evidence="13">
    <location>
        <begin position="556"/>
        <end position="575"/>
    </location>
</feature>
<keyword evidence="6" id="KW-0479">Metal-binding</keyword>
<organism evidence="15 16">
    <name type="scientific">Perkinsus olseni</name>
    <name type="common">Perkinsus atlanticus</name>
    <dbReference type="NCBI Taxonomy" id="32597"/>
    <lineage>
        <taxon>Eukaryota</taxon>
        <taxon>Sar</taxon>
        <taxon>Alveolata</taxon>
        <taxon>Perkinsozoa</taxon>
        <taxon>Perkinsea</taxon>
        <taxon>Perkinsida</taxon>
        <taxon>Perkinsidae</taxon>
        <taxon>Perkinsus</taxon>
    </lineage>
</organism>
<evidence type="ECO:0000256" key="12">
    <source>
        <dbReference type="SAM" id="MobiDB-lite"/>
    </source>
</evidence>
<feature type="transmembrane region" description="Helical" evidence="13">
    <location>
        <begin position="422"/>
        <end position="445"/>
    </location>
</feature>
<proteinExistence type="inferred from homology"/>
<evidence type="ECO:0000256" key="5">
    <source>
        <dbReference type="ARBA" id="ARBA00022605"/>
    </source>
</evidence>
<dbReference type="InterPro" id="IPR023214">
    <property type="entry name" value="HAD_sf"/>
</dbReference>
<dbReference type="InterPro" id="IPR050582">
    <property type="entry name" value="HAD-like_SerB"/>
</dbReference>
<dbReference type="UniPathway" id="UPA00135">
    <property type="reaction ID" value="UER00198"/>
</dbReference>
<dbReference type="PANTHER" id="PTHR43344:SF2">
    <property type="entry name" value="PHOSPHOSERINE PHOSPHATASE"/>
    <property type="match status" value="1"/>
</dbReference>
<evidence type="ECO:0000256" key="14">
    <source>
        <dbReference type="SAM" id="SignalP"/>
    </source>
</evidence>
<dbReference type="InterPro" id="IPR036412">
    <property type="entry name" value="HAD-like_sf"/>
</dbReference>
<evidence type="ECO:0000313" key="15">
    <source>
        <dbReference type="EMBL" id="KAF4666556.1"/>
    </source>
</evidence>
<comment type="cofactor">
    <cofactor evidence="1">
        <name>Mg(2+)</name>
        <dbReference type="ChEBI" id="CHEBI:18420"/>
    </cofactor>
</comment>
<dbReference type="Pfam" id="PF12710">
    <property type="entry name" value="HAD"/>
    <property type="match status" value="1"/>
</dbReference>
<evidence type="ECO:0000256" key="4">
    <source>
        <dbReference type="ARBA" id="ARBA00012640"/>
    </source>
</evidence>
<evidence type="ECO:0000256" key="9">
    <source>
        <dbReference type="ARBA" id="ARBA00023299"/>
    </source>
</evidence>
<feature type="active site" description="Nucleophile" evidence="11">
    <location>
        <position position="1451"/>
    </location>
</feature>
<dbReference type="InterPro" id="IPR045865">
    <property type="entry name" value="ACT-like_dom_sf"/>
</dbReference>
<accession>A0A7J6M548</accession>
<dbReference type="SFLD" id="SFLDG01137">
    <property type="entry name" value="C1.6.1:_Phosphoserine_Phosphat"/>
    <property type="match status" value="1"/>
</dbReference>
<evidence type="ECO:0000256" key="6">
    <source>
        <dbReference type="ARBA" id="ARBA00022723"/>
    </source>
</evidence>
<dbReference type="NCBIfam" id="TIGR01488">
    <property type="entry name" value="HAD-SF-IB"/>
    <property type="match status" value="1"/>
</dbReference>
<dbReference type="SUPFAM" id="SSF56784">
    <property type="entry name" value="HAD-like"/>
    <property type="match status" value="2"/>
</dbReference>
<dbReference type="OrthoDB" id="27226at2759"/>
<dbReference type="SFLD" id="SFLDG01136">
    <property type="entry name" value="C1.6:_Phosphoserine_Phosphatas"/>
    <property type="match status" value="1"/>
</dbReference>
<dbReference type="GO" id="GO:0036424">
    <property type="term" value="F:L-phosphoserine phosphatase activity"/>
    <property type="evidence" value="ECO:0007669"/>
    <property type="project" value="InterPro"/>
</dbReference>
<dbReference type="PANTHER" id="PTHR43344">
    <property type="entry name" value="PHOSPHOSERINE PHOSPHATASE"/>
    <property type="match status" value="1"/>
</dbReference>
<comment type="similarity">
    <text evidence="3">Belongs to the HAD-like hydrolase superfamily. SerB family.</text>
</comment>
<feature type="compositionally biased region" description="Polar residues" evidence="12">
    <location>
        <begin position="1176"/>
        <end position="1198"/>
    </location>
</feature>
<reference evidence="15 16" key="1">
    <citation type="submission" date="2020-04" db="EMBL/GenBank/DDBJ databases">
        <title>Perkinsus olseni comparative genomics.</title>
        <authorList>
            <person name="Bogema D.R."/>
        </authorList>
    </citation>
    <scope>NUCLEOTIDE SEQUENCE [LARGE SCALE GENOMIC DNA]</scope>
    <source>
        <strain evidence="15">ATCC PRA-179</strain>
    </source>
</reference>
<keyword evidence="13" id="KW-1133">Transmembrane helix</keyword>
<gene>
    <name evidence="15" type="ORF">FOZ61_009597</name>
</gene>
<feature type="active site" description="Proton donor" evidence="11">
    <location>
        <position position="1453"/>
    </location>
</feature>
<feature type="region of interest" description="Disordered" evidence="12">
    <location>
        <begin position="1176"/>
        <end position="1213"/>
    </location>
</feature>
<keyword evidence="14" id="KW-0732">Signal</keyword>
<feature type="transmembrane region" description="Helical" evidence="13">
    <location>
        <begin position="587"/>
        <end position="606"/>
    </location>
</feature>
<keyword evidence="13" id="KW-0812">Transmembrane</keyword>
<name>A0A7J6M548_PEROL</name>
<protein>
    <recommendedName>
        <fullName evidence="4">phosphoserine phosphatase</fullName>
        <ecNumber evidence="4">3.1.3.3</ecNumber>
    </recommendedName>
    <alternativeName>
        <fullName evidence="10">O-phosphoserine phosphohydrolase</fullName>
    </alternativeName>
</protein>
<evidence type="ECO:0000256" key="7">
    <source>
        <dbReference type="ARBA" id="ARBA00022801"/>
    </source>
</evidence>
<evidence type="ECO:0000313" key="16">
    <source>
        <dbReference type="Proteomes" id="UP000570595"/>
    </source>
</evidence>
<feature type="region of interest" description="Disordered" evidence="12">
    <location>
        <begin position="704"/>
        <end position="734"/>
    </location>
</feature>
<dbReference type="SFLD" id="SFLDS00003">
    <property type="entry name" value="Haloacid_Dehalogenase"/>
    <property type="match status" value="1"/>
</dbReference>
<dbReference type="CDD" id="cd07500">
    <property type="entry name" value="HAD_PSP"/>
    <property type="match status" value="1"/>
</dbReference>
<feature type="transmembrane region" description="Helical" evidence="13">
    <location>
        <begin position="480"/>
        <end position="501"/>
    </location>
</feature>
<dbReference type="EC" id="3.1.3.3" evidence="4"/>
<dbReference type="NCBIfam" id="TIGR00338">
    <property type="entry name" value="serB"/>
    <property type="match status" value="1"/>
</dbReference>
<dbReference type="Pfam" id="PF00702">
    <property type="entry name" value="Hydrolase"/>
    <property type="match status" value="1"/>
</dbReference>
<keyword evidence="13" id="KW-0472">Membrane</keyword>
<dbReference type="GO" id="GO:0006564">
    <property type="term" value="P:L-serine biosynthetic process"/>
    <property type="evidence" value="ECO:0007669"/>
    <property type="project" value="UniProtKB-KW"/>
</dbReference>
<dbReference type="EMBL" id="JABAHT010000071">
    <property type="protein sequence ID" value="KAF4666556.1"/>
    <property type="molecule type" value="Genomic_DNA"/>
</dbReference>
<dbReference type="Gene3D" id="3.30.70.260">
    <property type="match status" value="1"/>
</dbReference>
<keyword evidence="7" id="KW-0378">Hydrolase</keyword>
<dbReference type="SFLD" id="SFLDF00029">
    <property type="entry name" value="phosphoserine_phosphatase"/>
    <property type="match status" value="1"/>
</dbReference>
<feature type="transmembrane region" description="Helical" evidence="13">
    <location>
        <begin position="513"/>
        <end position="536"/>
    </location>
</feature>
<sequence length="1665" mass="181615">MPAILVALAGFLLFSMALTPIRLCGSRWPMVSRYASCRAFAAQGRATRPHPSVQHFTKEQLDAFREAKLEEKREQMRQERAKFKQYMEMDQEREAEKKLEEKPSEIGFWRDFQMSFVENVLSDKMKAVMILYGLDTRKSLHHPKHPQIAPTADLIPSFLNMWFPFAWGVAIASSIGFAMPAAIVSAKGLTAFFFLRGGAAAAAVLWNEVKYPSAEPPETTPVVIREKEGMKFGFSQLSKGELALLSFINLAAGAQYISALVDPSWASYAIIAGSTAAAGLFPKQLGAAALAVGAPLGLMTGPYSVPFLELLPVQLSLWYSTSCVNYAFCHEGKSVPIAITGVAAFGLAAYLGGLHQVFTTCWFLNSSFLLWRAHNNGFEKADWKARRLQGFEMPEGNANGAAPRVVVVREPPEPTCCCGCTFTFALEVFAAMDLVFGLISLLSIAMQGVQAPEATGYAGYYGEAIQAVLTVGATSDAAGAMQAASSGLTASTVIMAGLGLLGVYQKNPLYVRIYAYSCLVRVIVLGLLTLTSLLWVNTILSAQVDELANFIQQLPLVSQYSLALSCIASCQFEYFKERDIPFSINKKAVATLFGYICGFFLMLSLACELCFRFFVAWIGLRCAACIEAPADRGVPVPPRESQGDNVTLTIPTAVEPGEPINLIVDGQSIMLAAPTVDTPAGDTEGLRRSFFIITIMSSPAETWELRPQRRRSHSHRDSVDTTLNASPAPSAPLEAEMGVPGSSLYLFSIRGRDQPGISHLMCQTIADFEHSTLLDISQICIDELLMLSLLVKVDDEHVAALTKELLLPANRMGVSVSVRQLHDDSGANKDGEDHQASLEGDDGLCGSEDCLVQVVYHPPKGTVVQCLPPALLLNVCSIATREGWSVVSVVHFNPDAPLWVHSLQLRVRQTGDFLPEEPIQDDIYNAASHPVGSRQRLYLLLQEVCHRVGAEVVVRPYEAPSKPKPKSLVVFGLSEVLVSNDVLMLLLKEAGKDYDGIRAQCEKQKLSVNETSHRLVAALEGAPRDVVTRTISQLRLTKGAKKVCQALKYLGFKLALITSSASQSIARHVQSELGLDYALATEIEVDPKTDRITGKHGTLMDNFRKVDYMRLIADRENISQENVIVVGDYVHADYLFDQCGYRIHFNARQQGDMRVLLHLLGYSETHVRELVELAQTGPNDSWNTPSIEEQLTPTTSTAVPDIDAGDQDDSSDGNYALVRSTTLTDPLARTVWNLEPLEGVSPDTSLERCDIRVIGPDAPGLIELLLGPVVKTGSSIGQIITYNLHGVFCMGMKIYVTDPESRDDCLKDILFITHGRGMDMQYSTQESLPALPSFADLKTPKRRAPSDVPSLLVTLVEQPTLEAGALATVLKILAENNMNISVIRRLDESEGAMSALQFVLTSKATEMSTDEIRSSLREKLLGADCVQSGCVDCAVQVDDIARLCRRLVVFDMDSTLVEGEVIDELAKLAGVEKQVSAITAKAMHGEIDFFESLKQRVALLKGASAKYMIDAVESHMKFMPGAKQLTKTLKAMGFKMAVISGGFLPFAQHTKKELGLDYAYANELEIDSNGLLCGRTVGPVVTPQRKRDLLVMLARVEGVRVDQAIAVGDGANDIPMLTTAGLGVAFCAKPKVQEQANFRVNNKDLSTILYLVGLTQADISKAEDA</sequence>
<keyword evidence="9" id="KW-0718">Serine biosynthesis</keyword>
<evidence type="ECO:0000256" key="8">
    <source>
        <dbReference type="ARBA" id="ARBA00022842"/>
    </source>
</evidence>